<keyword evidence="1" id="KW-0472">Membrane</keyword>
<reference evidence="4" key="1">
    <citation type="submission" date="2021-01" db="EMBL/GenBank/DDBJ databases">
        <authorList>
            <person name="Corre E."/>
            <person name="Pelletier E."/>
            <person name="Niang G."/>
            <person name="Scheremetjew M."/>
            <person name="Finn R."/>
            <person name="Kale V."/>
            <person name="Holt S."/>
            <person name="Cochrane G."/>
            <person name="Meng A."/>
            <person name="Brown T."/>
            <person name="Cohen L."/>
        </authorList>
    </citation>
    <scope>NUCLEOTIDE SEQUENCE</scope>
    <source>
        <strain evidence="4">CCMP3105</strain>
    </source>
</reference>
<dbReference type="EMBL" id="HBNR01077803">
    <property type="protein sequence ID" value="CAE4654303.1"/>
    <property type="molecule type" value="Transcribed_RNA"/>
</dbReference>
<evidence type="ECO:0000313" key="3">
    <source>
        <dbReference type="EMBL" id="CAE4654296.1"/>
    </source>
</evidence>
<dbReference type="AlphaFoldDB" id="A0A6T1LER5"/>
<accession>A0A6T1LER5</accession>
<keyword evidence="1" id="KW-0812">Transmembrane</keyword>
<dbReference type="EMBL" id="HBNR01077786">
    <property type="protein sequence ID" value="CAE4654278.1"/>
    <property type="molecule type" value="Transcribed_RNA"/>
</dbReference>
<name>A0A6T1LER5_9DINO</name>
<sequence length="174" mass="18477">MAQAVLAPEGRWLRAVGLDSFRPLFRPSFAMARSSTLVSVCMLVAFGCFSLQCARAFLPMPASQGPRSESAAVAAAGAAAAAGLPGAAGAFYYDGKEYFDITFGISPLYWAIAAFAIITYGAVIKNAALKYNKPYGTQTIVAPTPEKTDAFKGSEAEFRDNMQGEYNGKYTSLP</sequence>
<evidence type="ECO:0000256" key="1">
    <source>
        <dbReference type="SAM" id="Phobius"/>
    </source>
</evidence>
<protein>
    <submittedName>
        <fullName evidence="4">Uncharacterized protein</fullName>
    </submittedName>
</protein>
<evidence type="ECO:0000313" key="4">
    <source>
        <dbReference type="EMBL" id="CAE4654303.1"/>
    </source>
</evidence>
<evidence type="ECO:0000313" key="2">
    <source>
        <dbReference type="EMBL" id="CAE4654278.1"/>
    </source>
</evidence>
<gene>
    <name evidence="2" type="ORF">AMON00008_LOCUS55375</name>
    <name evidence="3" type="ORF">AMON00008_LOCUS55387</name>
    <name evidence="4" type="ORF">AMON00008_LOCUS55392</name>
</gene>
<proteinExistence type="predicted"/>
<feature type="transmembrane region" description="Helical" evidence="1">
    <location>
        <begin position="37"/>
        <end position="58"/>
    </location>
</feature>
<dbReference type="EMBL" id="HBNR01077798">
    <property type="protein sequence ID" value="CAE4654296.1"/>
    <property type="molecule type" value="Transcribed_RNA"/>
</dbReference>
<feature type="transmembrane region" description="Helical" evidence="1">
    <location>
        <begin position="105"/>
        <end position="123"/>
    </location>
</feature>
<feature type="transmembrane region" description="Helical" evidence="1">
    <location>
        <begin position="70"/>
        <end position="93"/>
    </location>
</feature>
<organism evidence="4">
    <name type="scientific">Alexandrium monilatum</name>
    <dbReference type="NCBI Taxonomy" id="311494"/>
    <lineage>
        <taxon>Eukaryota</taxon>
        <taxon>Sar</taxon>
        <taxon>Alveolata</taxon>
        <taxon>Dinophyceae</taxon>
        <taxon>Gonyaulacales</taxon>
        <taxon>Pyrocystaceae</taxon>
        <taxon>Alexandrium</taxon>
    </lineage>
</organism>
<keyword evidence="1" id="KW-1133">Transmembrane helix</keyword>